<feature type="non-terminal residue" evidence="3">
    <location>
        <position position="132"/>
    </location>
</feature>
<feature type="signal peptide" evidence="2">
    <location>
        <begin position="1"/>
        <end position="23"/>
    </location>
</feature>
<evidence type="ECO:0000256" key="1">
    <source>
        <dbReference type="SAM" id="Phobius"/>
    </source>
</evidence>
<feature type="chain" id="PRO_5042220250" evidence="2">
    <location>
        <begin position="24"/>
        <end position="132"/>
    </location>
</feature>
<keyword evidence="1" id="KW-0472">Membrane</keyword>
<keyword evidence="1" id="KW-1133">Transmembrane helix</keyword>
<reference evidence="3" key="1">
    <citation type="journal article" date="2023" name="IScience">
        <title>Live-bearing cockroach genome reveals convergent evolutionary mechanisms linked to viviparity in insects and beyond.</title>
        <authorList>
            <person name="Fouks B."/>
            <person name="Harrison M.C."/>
            <person name="Mikhailova A.A."/>
            <person name="Marchal E."/>
            <person name="English S."/>
            <person name="Carruthers M."/>
            <person name="Jennings E.C."/>
            <person name="Chiamaka E.L."/>
            <person name="Frigard R.A."/>
            <person name="Pippel M."/>
            <person name="Attardo G.M."/>
            <person name="Benoit J.B."/>
            <person name="Bornberg-Bauer E."/>
            <person name="Tobe S.S."/>
        </authorList>
    </citation>
    <scope>NUCLEOTIDE SEQUENCE</scope>
    <source>
        <strain evidence="3">Stay&amp;Tobe</strain>
    </source>
</reference>
<evidence type="ECO:0000313" key="4">
    <source>
        <dbReference type="Proteomes" id="UP001233999"/>
    </source>
</evidence>
<keyword evidence="1" id="KW-0812">Transmembrane</keyword>
<evidence type="ECO:0000256" key="2">
    <source>
        <dbReference type="SAM" id="SignalP"/>
    </source>
</evidence>
<gene>
    <name evidence="3" type="ORF">L9F63_021200</name>
</gene>
<proteinExistence type="predicted"/>
<feature type="transmembrane region" description="Helical" evidence="1">
    <location>
        <begin position="72"/>
        <end position="92"/>
    </location>
</feature>
<reference evidence="3" key="2">
    <citation type="submission" date="2023-05" db="EMBL/GenBank/DDBJ databases">
        <authorList>
            <person name="Fouks B."/>
        </authorList>
    </citation>
    <scope>NUCLEOTIDE SEQUENCE</scope>
    <source>
        <strain evidence="3">Stay&amp;Tobe</strain>
        <tissue evidence="3">Testes</tissue>
    </source>
</reference>
<keyword evidence="4" id="KW-1185">Reference proteome</keyword>
<feature type="non-terminal residue" evidence="3">
    <location>
        <position position="1"/>
    </location>
</feature>
<evidence type="ECO:0000313" key="3">
    <source>
        <dbReference type="EMBL" id="KAJ9584446.1"/>
    </source>
</evidence>
<keyword evidence="2" id="KW-0732">Signal</keyword>
<accession>A0AAD7ZQ17</accession>
<organism evidence="3 4">
    <name type="scientific">Diploptera punctata</name>
    <name type="common">Pacific beetle cockroach</name>
    <dbReference type="NCBI Taxonomy" id="6984"/>
    <lineage>
        <taxon>Eukaryota</taxon>
        <taxon>Metazoa</taxon>
        <taxon>Ecdysozoa</taxon>
        <taxon>Arthropoda</taxon>
        <taxon>Hexapoda</taxon>
        <taxon>Insecta</taxon>
        <taxon>Pterygota</taxon>
        <taxon>Neoptera</taxon>
        <taxon>Polyneoptera</taxon>
        <taxon>Dictyoptera</taxon>
        <taxon>Blattodea</taxon>
        <taxon>Blaberoidea</taxon>
        <taxon>Blaberidae</taxon>
        <taxon>Diplopterinae</taxon>
        <taxon>Diploptera</taxon>
    </lineage>
</organism>
<dbReference type="EMBL" id="JASPKZ010007405">
    <property type="protein sequence ID" value="KAJ9584446.1"/>
    <property type="molecule type" value="Genomic_DNA"/>
</dbReference>
<dbReference type="AlphaFoldDB" id="A0AAD7ZQ17"/>
<name>A0AAD7ZQ17_DIPPU</name>
<comment type="caution">
    <text evidence="3">The sequence shown here is derived from an EMBL/GenBank/DDBJ whole genome shotgun (WGS) entry which is preliminary data.</text>
</comment>
<sequence>YMALHLWIPITLVSCHLISLSVGIPFQGDSIYYTYSSNIHNDSGDTPHLKTDEPHAESHHGIHVANWRWDEIGVFFTFTVFILVSGLAKVAFHHATSISEHIPESCTTLVSHFTTSFSFWLFNTILLKRGMT</sequence>
<dbReference type="Proteomes" id="UP001233999">
    <property type="component" value="Unassembled WGS sequence"/>
</dbReference>
<protein>
    <submittedName>
        <fullName evidence="3">Uncharacterized protein</fullName>
    </submittedName>
</protein>